<dbReference type="InterPro" id="IPR013083">
    <property type="entry name" value="Znf_RING/FYVE/PHD"/>
</dbReference>
<proteinExistence type="predicted"/>
<feature type="compositionally biased region" description="Acidic residues" evidence="5">
    <location>
        <begin position="107"/>
        <end position="117"/>
    </location>
</feature>
<dbReference type="InterPro" id="IPR018957">
    <property type="entry name" value="Znf_C3HC4_RING-type"/>
</dbReference>
<reference evidence="7" key="1">
    <citation type="journal article" date="2020" name="Stud. Mycol.">
        <title>101 Dothideomycetes genomes: a test case for predicting lifestyles and emergence of pathogens.</title>
        <authorList>
            <person name="Haridas S."/>
            <person name="Albert R."/>
            <person name="Binder M."/>
            <person name="Bloem J."/>
            <person name="Labutti K."/>
            <person name="Salamov A."/>
            <person name="Andreopoulos B."/>
            <person name="Baker S."/>
            <person name="Barry K."/>
            <person name="Bills G."/>
            <person name="Bluhm B."/>
            <person name="Cannon C."/>
            <person name="Castanera R."/>
            <person name="Culley D."/>
            <person name="Daum C."/>
            <person name="Ezra D."/>
            <person name="Gonzalez J."/>
            <person name="Henrissat B."/>
            <person name="Kuo A."/>
            <person name="Liang C."/>
            <person name="Lipzen A."/>
            <person name="Lutzoni F."/>
            <person name="Magnuson J."/>
            <person name="Mondo S."/>
            <person name="Nolan M."/>
            <person name="Ohm R."/>
            <person name="Pangilinan J."/>
            <person name="Park H.-J."/>
            <person name="Ramirez L."/>
            <person name="Alfaro M."/>
            <person name="Sun H."/>
            <person name="Tritt A."/>
            <person name="Yoshinaga Y."/>
            <person name="Zwiers L.-H."/>
            <person name="Turgeon B."/>
            <person name="Goodwin S."/>
            <person name="Spatafora J."/>
            <person name="Crous P."/>
            <person name="Grigoriev I."/>
        </authorList>
    </citation>
    <scope>NUCLEOTIDE SEQUENCE</scope>
    <source>
        <strain evidence="7">ATCC 36951</strain>
    </source>
</reference>
<dbReference type="GO" id="GO:0008270">
    <property type="term" value="F:zinc ion binding"/>
    <property type="evidence" value="ECO:0007669"/>
    <property type="project" value="UniProtKB-KW"/>
</dbReference>
<keyword evidence="1" id="KW-0479">Metal-binding</keyword>
<protein>
    <recommendedName>
        <fullName evidence="6">RING-type domain-containing protein</fullName>
    </recommendedName>
</protein>
<dbReference type="PROSITE" id="PS50089">
    <property type="entry name" value="ZF_RING_2"/>
    <property type="match status" value="1"/>
</dbReference>
<dbReference type="AlphaFoldDB" id="A0A6A6CCL8"/>
<evidence type="ECO:0000259" key="6">
    <source>
        <dbReference type="PROSITE" id="PS50089"/>
    </source>
</evidence>
<feature type="compositionally biased region" description="Acidic residues" evidence="5">
    <location>
        <begin position="188"/>
        <end position="200"/>
    </location>
</feature>
<feature type="compositionally biased region" description="Acidic residues" evidence="5">
    <location>
        <begin position="127"/>
        <end position="142"/>
    </location>
</feature>
<dbReference type="RefSeq" id="XP_033664817.1">
    <property type="nucleotide sequence ID" value="XM_033807801.1"/>
</dbReference>
<feature type="compositionally biased region" description="Basic and acidic residues" evidence="5">
    <location>
        <begin position="217"/>
        <end position="237"/>
    </location>
</feature>
<dbReference type="Gene3D" id="3.30.40.10">
    <property type="entry name" value="Zinc/RING finger domain, C3HC4 (zinc finger)"/>
    <property type="match status" value="1"/>
</dbReference>
<dbReference type="SUPFAM" id="SSF57850">
    <property type="entry name" value="RING/U-box"/>
    <property type="match status" value="1"/>
</dbReference>
<name>A0A6A6CCL8_ZASCE</name>
<dbReference type="Pfam" id="PF00097">
    <property type="entry name" value="zf-C3HC4"/>
    <property type="match status" value="1"/>
</dbReference>
<feature type="domain" description="RING-type" evidence="6">
    <location>
        <begin position="24"/>
        <end position="67"/>
    </location>
</feature>
<keyword evidence="3" id="KW-0862">Zinc</keyword>
<dbReference type="OrthoDB" id="4348522at2759"/>
<feature type="region of interest" description="Disordered" evidence="5">
    <location>
        <begin position="79"/>
        <end position="98"/>
    </location>
</feature>
<sequence length="290" mass="32587">MPTRDEFLDTGLQPVSNPAEGVHCPICDEDPPVNLIRLPCHETHIYCQPCAVQWLQQRGVNTCPHCRTALFDLPPEELVSENEEDGEIVDEDEDEDEVVDMEDEDIWEYEDEDEDDNGSLAGGYYAGDEEEEGDEPDEADDAGGEALREDILAEIRGMRERCFGPGVDHDRLDRELLARVEANRDGEDLLDDDDENDDTDRESSSLSHEVQRRRRQLRIDSGDLREQLLATEEERSRSPPRSTSGDDEQEEEGAASDLAAPAAHGSNSGDGELLDQDWEKRAYLADVESE</sequence>
<evidence type="ECO:0000256" key="2">
    <source>
        <dbReference type="ARBA" id="ARBA00022771"/>
    </source>
</evidence>
<organism evidence="7 8">
    <name type="scientific">Zasmidium cellare ATCC 36951</name>
    <dbReference type="NCBI Taxonomy" id="1080233"/>
    <lineage>
        <taxon>Eukaryota</taxon>
        <taxon>Fungi</taxon>
        <taxon>Dikarya</taxon>
        <taxon>Ascomycota</taxon>
        <taxon>Pezizomycotina</taxon>
        <taxon>Dothideomycetes</taxon>
        <taxon>Dothideomycetidae</taxon>
        <taxon>Mycosphaerellales</taxon>
        <taxon>Mycosphaerellaceae</taxon>
        <taxon>Zasmidium</taxon>
    </lineage>
</organism>
<evidence type="ECO:0000256" key="3">
    <source>
        <dbReference type="ARBA" id="ARBA00022833"/>
    </source>
</evidence>
<dbReference type="GeneID" id="54561073"/>
<accession>A0A6A6CCL8</accession>
<evidence type="ECO:0000256" key="4">
    <source>
        <dbReference type="PROSITE-ProRule" id="PRU00175"/>
    </source>
</evidence>
<feature type="compositionally biased region" description="Acidic residues" evidence="5">
    <location>
        <begin position="245"/>
        <end position="254"/>
    </location>
</feature>
<dbReference type="InterPro" id="IPR001841">
    <property type="entry name" value="Znf_RING"/>
</dbReference>
<evidence type="ECO:0000313" key="7">
    <source>
        <dbReference type="EMBL" id="KAF2163928.1"/>
    </source>
</evidence>
<dbReference type="EMBL" id="ML993606">
    <property type="protein sequence ID" value="KAF2163928.1"/>
    <property type="molecule type" value="Genomic_DNA"/>
</dbReference>
<evidence type="ECO:0000256" key="1">
    <source>
        <dbReference type="ARBA" id="ARBA00022723"/>
    </source>
</evidence>
<dbReference type="Proteomes" id="UP000799537">
    <property type="component" value="Unassembled WGS sequence"/>
</dbReference>
<feature type="region of interest" description="Disordered" evidence="5">
    <location>
        <begin position="107"/>
        <end position="142"/>
    </location>
</feature>
<keyword evidence="2 4" id="KW-0863">Zinc-finger</keyword>
<evidence type="ECO:0000313" key="8">
    <source>
        <dbReference type="Proteomes" id="UP000799537"/>
    </source>
</evidence>
<gene>
    <name evidence="7" type="ORF">M409DRAFT_25705</name>
</gene>
<feature type="region of interest" description="Disordered" evidence="5">
    <location>
        <begin position="180"/>
        <end position="277"/>
    </location>
</feature>
<keyword evidence="8" id="KW-1185">Reference proteome</keyword>
<evidence type="ECO:0000256" key="5">
    <source>
        <dbReference type="SAM" id="MobiDB-lite"/>
    </source>
</evidence>